<dbReference type="CDD" id="cd06257">
    <property type="entry name" value="DnaJ"/>
    <property type="match status" value="1"/>
</dbReference>
<feature type="domain" description="J" evidence="1">
    <location>
        <begin position="62"/>
        <end position="127"/>
    </location>
</feature>
<dbReference type="SMART" id="SM00271">
    <property type="entry name" value="DnaJ"/>
    <property type="match status" value="1"/>
</dbReference>
<protein>
    <submittedName>
        <fullName evidence="2">J domain-containing protein</fullName>
    </submittedName>
</protein>
<proteinExistence type="predicted"/>
<dbReference type="EMBL" id="CP042467">
    <property type="protein sequence ID" value="QED27345.1"/>
    <property type="molecule type" value="Genomic_DNA"/>
</dbReference>
<dbReference type="PROSITE" id="PS50076">
    <property type="entry name" value="DNAJ_2"/>
    <property type="match status" value="1"/>
</dbReference>
<dbReference type="SUPFAM" id="SSF46565">
    <property type="entry name" value="Chaperone J-domain"/>
    <property type="match status" value="1"/>
</dbReference>
<gene>
    <name evidence="2" type="ORF">FRD01_08855</name>
</gene>
<dbReference type="Pfam" id="PF00226">
    <property type="entry name" value="DnaJ"/>
    <property type="match status" value="1"/>
</dbReference>
<dbReference type="Proteomes" id="UP000321595">
    <property type="component" value="Chromosome"/>
</dbReference>
<dbReference type="InterPro" id="IPR001623">
    <property type="entry name" value="DnaJ_domain"/>
</dbReference>
<reference evidence="2 3" key="1">
    <citation type="submission" date="2019-08" db="EMBL/GenBank/DDBJ databases">
        <authorList>
            <person name="Liang Q."/>
        </authorList>
    </citation>
    <scope>NUCLEOTIDE SEQUENCE [LARGE SCALE GENOMIC DNA]</scope>
    <source>
        <strain evidence="2 3">V1718</strain>
    </source>
</reference>
<evidence type="ECO:0000259" key="1">
    <source>
        <dbReference type="PROSITE" id="PS50076"/>
    </source>
</evidence>
<dbReference type="PANTHER" id="PTHR24074">
    <property type="entry name" value="CO-CHAPERONE PROTEIN DJLA"/>
    <property type="match status" value="1"/>
</dbReference>
<accession>A0A5B8XPD7</accession>
<evidence type="ECO:0000313" key="3">
    <source>
        <dbReference type="Proteomes" id="UP000321595"/>
    </source>
</evidence>
<name>A0A5B8XPD7_9DELT</name>
<sequence length="127" mass="14796">MGIRDKFERRVRANLNEILDRVQEFEAQGGFKKIIEPIADEMGFEEIGLNPPVPKGHKSIRDYYANLEVPYGSDLETVKESYRTLMRKYHPDKHVNDPETEKLATELSQELTRAYKAIESYLTTGRY</sequence>
<dbReference type="OrthoDB" id="9779622at2"/>
<dbReference type="RefSeq" id="WP_146959030.1">
    <property type="nucleotide sequence ID" value="NZ_CP042467.1"/>
</dbReference>
<evidence type="ECO:0000313" key="2">
    <source>
        <dbReference type="EMBL" id="QED27345.1"/>
    </source>
</evidence>
<dbReference type="InterPro" id="IPR050817">
    <property type="entry name" value="DjlA_DnaK_co-chaperone"/>
</dbReference>
<dbReference type="KEGG" id="bbae:FRD01_08855"/>
<dbReference type="Gene3D" id="1.10.287.110">
    <property type="entry name" value="DnaJ domain"/>
    <property type="match status" value="1"/>
</dbReference>
<dbReference type="InterPro" id="IPR036869">
    <property type="entry name" value="J_dom_sf"/>
</dbReference>
<organism evidence="2 3">
    <name type="scientific">Microvenator marinus</name>
    <dbReference type="NCBI Taxonomy" id="2600177"/>
    <lineage>
        <taxon>Bacteria</taxon>
        <taxon>Deltaproteobacteria</taxon>
        <taxon>Bradymonadales</taxon>
        <taxon>Microvenatoraceae</taxon>
        <taxon>Microvenator</taxon>
    </lineage>
</organism>
<dbReference type="AlphaFoldDB" id="A0A5B8XPD7"/>
<keyword evidence="3" id="KW-1185">Reference proteome</keyword>